<reference evidence="2" key="1">
    <citation type="journal article" date="2013" name="Nature">
        <title>Draft genome of the wheat A-genome progenitor Triticum urartu.</title>
        <authorList>
            <person name="Ling H.Q."/>
            <person name="Zhao S."/>
            <person name="Liu D."/>
            <person name="Wang J."/>
            <person name="Sun H."/>
            <person name="Zhang C."/>
            <person name="Fan H."/>
            <person name="Li D."/>
            <person name="Dong L."/>
            <person name="Tao Y."/>
            <person name="Gao C."/>
            <person name="Wu H."/>
            <person name="Li Y."/>
            <person name="Cui Y."/>
            <person name="Guo X."/>
            <person name="Zheng S."/>
            <person name="Wang B."/>
            <person name="Yu K."/>
            <person name="Liang Q."/>
            <person name="Yang W."/>
            <person name="Lou X."/>
            <person name="Chen J."/>
            <person name="Feng M."/>
            <person name="Jian J."/>
            <person name="Zhang X."/>
            <person name="Luo G."/>
            <person name="Jiang Y."/>
            <person name="Liu J."/>
            <person name="Wang Z."/>
            <person name="Sha Y."/>
            <person name="Zhang B."/>
            <person name="Wu H."/>
            <person name="Tang D."/>
            <person name="Shen Q."/>
            <person name="Xue P."/>
            <person name="Zou S."/>
            <person name="Wang X."/>
            <person name="Liu X."/>
            <person name="Wang F."/>
            <person name="Yang Y."/>
            <person name="An X."/>
            <person name="Dong Z."/>
            <person name="Zhang K."/>
            <person name="Zhang X."/>
            <person name="Luo M.C."/>
            <person name="Dvorak J."/>
            <person name="Tong Y."/>
            <person name="Wang J."/>
            <person name="Yang H."/>
            <person name="Li Z."/>
            <person name="Wang D."/>
            <person name="Zhang A."/>
            <person name="Wang J."/>
        </authorList>
    </citation>
    <scope>NUCLEOTIDE SEQUENCE</scope>
    <source>
        <strain evidence="2">cv. G1812</strain>
    </source>
</reference>
<accession>A0A8R7JXF8</accession>
<reference evidence="1" key="2">
    <citation type="submission" date="2018-03" db="EMBL/GenBank/DDBJ databases">
        <title>The Triticum urartu genome reveals the dynamic nature of wheat genome evolution.</title>
        <authorList>
            <person name="Ling H."/>
            <person name="Ma B."/>
            <person name="Shi X."/>
            <person name="Liu H."/>
            <person name="Dong L."/>
            <person name="Sun H."/>
            <person name="Cao Y."/>
            <person name="Gao Q."/>
            <person name="Zheng S."/>
            <person name="Li Y."/>
            <person name="Yu Y."/>
            <person name="Du H."/>
            <person name="Qi M."/>
            <person name="Li Y."/>
            <person name="Yu H."/>
            <person name="Cui Y."/>
            <person name="Wang N."/>
            <person name="Chen C."/>
            <person name="Wu H."/>
            <person name="Zhao Y."/>
            <person name="Zhang J."/>
            <person name="Li Y."/>
            <person name="Zhou W."/>
            <person name="Zhang B."/>
            <person name="Hu W."/>
            <person name="Eijk M."/>
            <person name="Tang J."/>
            <person name="Witsenboer H."/>
            <person name="Zhao S."/>
            <person name="Li Z."/>
            <person name="Zhang A."/>
            <person name="Wang D."/>
            <person name="Liang C."/>
        </authorList>
    </citation>
    <scope>NUCLEOTIDE SEQUENCE [LARGE SCALE GENOMIC DNA]</scope>
    <source>
        <strain evidence="1">cv. G1812</strain>
    </source>
</reference>
<organism evidence="1 2">
    <name type="scientific">Triticum urartu</name>
    <name type="common">Red wild einkorn</name>
    <name type="synonym">Crithodium urartu</name>
    <dbReference type="NCBI Taxonomy" id="4572"/>
    <lineage>
        <taxon>Eukaryota</taxon>
        <taxon>Viridiplantae</taxon>
        <taxon>Streptophyta</taxon>
        <taxon>Embryophyta</taxon>
        <taxon>Tracheophyta</taxon>
        <taxon>Spermatophyta</taxon>
        <taxon>Magnoliopsida</taxon>
        <taxon>Liliopsida</taxon>
        <taxon>Poales</taxon>
        <taxon>Poaceae</taxon>
        <taxon>BOP clade</taxon>
        <taxon>Pooideae</taxon>
        <taxon>Triticodae</taxon>
        <taxon>Triticeae</taxon>
        <taxon>Triticinae</taxon>
        <taxon>Triticum</taxon>
    </lineage>
</organism>
<dbReference type="Gramene" id="TuG1812G0100001471.01.T04">
    <property type="protein sequence ID" value="TuG1812G0100001471.01.T04"/>
    <property type="gene ID" value="TuG1812G0100001471.01"/>
</dbReference>
<name>A0A8R7JXF8_TRIUA</name>
<dbReference type="AlphaFoldDB" id="A0A8R7JXF8"/>
<sequence length="51" mass="6110">MKLTKVTFALFSLDRTSLYGTTHIQHSSKSVFTRFSFCDYCWNHPCWTWMV</sequence>
<dbReference type="EnsemblPlants" id="TuG1812G0100001471.01.T04">
    <property type="protein sequence ID" value="TuG1812G0100001471.01.T04"/>
    <property type="gene ID" value="TuG1812G0100001471.01"/>
</dbReference>
<reference evidence="1" key="3">
    <citation type="submission" date="2022-06" db="UniProtKB">
        <authorList>
            <consortium name="EnsemblPlants"/>
        </authorList>
    </citation>
    <scope>IDENTIFICATION</scope>
</reference>
<evidence type="ECO:0000313" key="1">
    <source>
        <dbReference type="EnsemblPlants" id="TuG1812G0100001471.01.T04"/>
    </source>
</evidence>
<protein>
    <submittedName>
        <fullName evidence="1">Uncharacterized protein</fullName>
    </submittedName>
</protein>
<dbReference type="Proteomes" id="UP000015106">
    <property type="component" value="Chromosome 1"/>
</dbReference>
<gene>
    <name evidence="1" type="primary">LOC125553552</name>
</gene>
<evidence type="ECO:0000313" key="2">
    <source>
        <dbReference type="Proteomes" id="UP000015106"/>
    </source>
</evidence>
<proteinExistence type="predicted"/>
<keyword evidence="2" id="KW-1185">Reference proteome</keyword>